<feature type="compositionally biased region" description="Low complexity" evidence="1">
    <location>
        <begin position="105"/>
        <end position="120"/>
    </location>
</feature>
<feature type="compositionally biased region" description="Polar residues" evidence="1">
    <location>
        <begin position="72"/>
        <end position="83"/>
    </location>
</feature>
<feature type="region of interest" description="Disordered" evidence="1">
    <location>
        <begin position="1"/>
        <end position="145"/>
    </location>
</feature>
<dbReference type="AlphaFoldDB" id="A0A7S3R2E1"/>
<evidence type="ECO:0000256" key="1">
    <source>
        <dbReference type="SAM" id="MobiDB-lite"/>
    </source>
</evidence>
<feature type="region of interest" description="Disordered" evidence="1">
    <location>
        <begin position="219"/>
        <end position="264"/>
    </location>
</feature>
<feature type="compositionally biased region" description="Polar residues" evidence="1">
    <location>
        <begin position="1"/>
        <end position="12"/>
    </location>
</feature>
<feature type="region of interest" description="Disordered" evidence="1">
    <location>
        <begin position="324"/>
        <end position="343"/>
    </location>
</feature>
<reference evidence="2" key="1">
    <citation type="submission" date="2021-01" db="EMBL/GenBank/DDBJ databases">
        <authorList>
            <person name="Corre E."/>
            <person name="Pelletier E."/>
            <person name="Niang G."/>
            <person name="Scheremetjew M."/>
            <person name="Finn R."/>
            <person name="Kale V."/>
            <person name="Holt S."/>
            <person name="Cochrane G."/>
            <person name="Meng A."/>
            <person name="Brown T."/>
            <person name="Cohen L."/>
        </authorList>
    </citation>
    <scope>NUCLEOTIDE SEQUENCE</scope>
    <source>
        <strain evidence="2">CCMP1320</strain>
    </source>
</reference>
<feature type="region of interest" description="Disordered" evidence="1">
    <location>
        <begin position="166"/>
        <end position="203"/>
    </location>
</feature>
<feature type="compositionally biased region" description="Low complexity" evidence="1">
    <location>
        <begin position="132"/>
        <end position="145"/>
    </location>
</feature>
<accession>A0A7S3R2E1</accession>
<organism evidence="2">
    <name type="scientific">Dunaliella tertiolecta</name>
    <name type="common">Green alga</name>
    <dbReference type="NCBI Taxonomy" id="3047"/>
    <lineage>
        <taxon>Eukaryota</taxon>
        <taxon>Viridiplantae</taxon>
        <taxon>Chlorophyta</taxon>
        <taxon>core chlorophytes</taxon>
        <taxon>Chlorophyceae</taxon>
        <taxon>CS clade</taxon>
        <taxon>Chlamydomonadales</taxon>
        <taxon>Dunaliellaceae</taxon>
        <taxon>Dunaliella</taxon>
    </lineage>
</organism>
<proteinExistence type="predicted"/>
<sequence>MSFSGIGNNTEASKSKDRPKHHKDRKPVAVHVNGGEAQEDASRAFFHSVKADAESEAWNHQQWSPLGLAPSKATSHTAASGRSGSPRPRHLYSPLASPPSPNLTPPSARRPNSASPLSPARNHHHNHRYQLSTSSSPHAPTPSSHAVYLTPRMAAASSHISPLHLHGHPLAFPHPESSPYHSIDRPHSPSSTSSAHHHSVSAHGLHTIPSTLEALHAVGGGGAGEVMNDGRPQLSIPRPASTEPSLHTMPHPRSPLYSPTAATTAQRPGALIASVLRAQPSEDHADPESSKEFTELLNSAIKRASSPGPTKSEKTAPKYTMNSMREPEIGSQPGKYVDPGGPWRPIVPKESEWKVRVTKLLRIEWKEDGALGGLLFSKNECECFCY</sequence>
<name>A0A7S3R2E1_DUNTE</name>
<protein>
    <submittedName>
        <fullName evidence="2">Uncharacterized protein</fullName>
    </submittedName>
</protein>
<evidence type="ECO:0000313" key="2">
    <source>
        <dbReference type="EMBL" id="CAE0500141.1"/>
    </source>
</evidence>
<dbReference type="EMBL" id="HBIP01025274">
    <property type="protein sequence ID" value="CAE0500141.1"/>
    <property type="molecule type" value="Transcribed_RNA"/>
</dbReference>
<gene>
    <name evidence="2" type="ORF">DTER00134_LOCUS15214</name>
</gene>